<organism evidence="2 3">
    <name type="scientific">Cynara cardunculus var. scolymus</name>
    <name type="common">Globe artichoke</name>
    <name type="synonym">Cynara scolymus</name>
    <dbReference type="NCBI Taxonomy" id="59895"/>
    <lineage>
        <taxon>Eukaryota</taxon>
        <taxon>Viridiplantae</taxon>
        <taxon>Streptophyta</taxon>
        <taxon>Embryophyta</taxon>
        <taxon>Tracheophyta</taxon>
        <taxon>Spermatophyta</taxon>
        <taxon>Magnoliopsida</taxon>
        <taxon>eudicotyledons</taxon>
        <taxon>Gunneridae</taxon>
        <taxon>Pentapetalae</taxon>
        <taxon>asterids</taxon>
        <taxon>campanulids</taxon>
        <taxon>Asterales</taxon>
        <taxon>Asteraceae</taxon>
        <taxon>Carduoideae</taxon>
        <taxon>Cardueae</taxon>
        <taxon>Carduinae</taxon>
        <taxon>Cynara</taxon>
    </lineage>
</organism>
<evidence type="ECO:0000313" key="3">
    <source>
        <dbReference type="Proteomes" id="UP000243975"/>
    </source>
</evidence>
<dbReference type="Proteomes" id="UP000243975">
    <property type="component" value="Unassembled WGS sequence"/>
</dbReference>
<evidence type="ECO:0000313" key="2">
    <source>
        <dbReference type="EMBL" id="KVH96014.1"/>
    </source>
</evidence>
<keyword evidence="3" id="KW-1185">Reference proteome</keyword>
<dbReference type="AlphaFoldDB" id="A0A103XSH6"/>
<dbReference type="InterPro" id="IPR003676">
    <property type="entry name" value="SAUR_fam"/>
</dbReference>
<dbReference type="OMA" id="CNEDYFE"/>
<comment type="similarity">
    <text evidence="1">Belongs to the ARG7 family.</text>
</comment>
<dbReference type="Gramene" id="KVH96014">
    <property type="protein sequence ID" value="KVH96014"/>
    <property type="gene ID" value="Ccrd_001916"/>
</dbReference>
<feature type="non-terminal residue" evidence="2">
    <location>
        <position position="1"/>
    </location>
</feature>
<reference evidence="2 3" key="1">
    <citation type="journal article" date="2016" name="Sci. Rep.">
        <title>The genome sequence of the outbreeding globe artichoke constructed de novo incorporating a phase-aware low-pass sequencing strategy of F1 progeny.</title>
        <authorList>
            <person name="Scaglione D."/>
            <person name="Reyes-Chin-Wo S."/>
            <person name="Acquadro A."/>
            <person name="Froenicke L."/>
            <person name="Portis E."/>
            <person name="Beitel C."/>
            <person name="Tirone M."/>
            <person name="Mauro R."/>
            <person name="Lo Monaco A."/>
            <person name="Mauromicale G."/>
            <person name="Faccioli P."/>
            <person name="Cattivelli L."/>
            <person name="Rieseberg L."/>
            <person name="Michelmore R."/>
            <person name="Lanteri S."/>
        </authorList>
    </citation>
    <scope>NUCLEOTIDE SEQUENCE [LARGE SCALE GENOMIC DNA]</scope>
    <source>
        <strain evidence="2">2C</strain>
    </source>
</reference>
<proteinExistence type="inferred from homology"/>
<comment type="caution">
    <text evidence="2">The sequence shown here is derived from an EMBL/GenBank/DDBJ whole genome shotgun (WGS) entry which is preliminary data.</text>
</comment>
<dbReference type="STRING" id="59895.A0A103XSH6"/>
<dbReference type="PANTHER" id="PTHR31929">
    <property type="entry name" value="SAUR-LIKE AUXIN-RESPONSIVE PROTEIN FAMILY-RELATED"/>
    <property type="match status" value="1"/>
</dbReference>
<dbReference type="Pfam" id="PF02519">
    <property type="entry name" value="Auxin_inducible"/>
    <property type="match status" value="2"/>
</dbReference>
<evidence type="ECO:0000256" key="1">
    <source>
        <dbReference type="ARBA" id="ARBA00006974"/>
    </source>
</evidence>
<dbReference type="GO" id="GO:0009733">
    <property type="term" value="P:response to auxin"/>
    <property type="evidence" value="ECO:0007669"/>
    <property type="project" value="InterPro"/>
</dbReference>
<sequence length="212" mass="24196">MGMGIIKIANAKQKLKRSITPKKNGLGATDYRKKGHFAVYVGETHKRYVIPLSTLDHPLFRELLHWAEEEFGFDNSEGGLKIPCNEDYFEGLISLIILKFTTIPSLFQDQSHLQSKVMAIFRLHSLVSTAKQMIKLHNKHQPDVPRGYLAVYVGGIHKKRFVVPLSYLDQPLFQDLLRRSEEEYGFNHPMGGLTIPCQEEAFVDVTSRLQIS</sequence>
<accession>A0A103XSH6</accession>
<dbReference type="EMBL" id="LEKV01004365">
    <property type="protein sequence ID" value="KVH96014.1"/>
    <property type="molecule type" value="Genomic_DNA"/>
</dbReference>
<name>A0A103XSH6_CYNCS</name>
<protein>
    <submittedName>
        <fullName evidence="2">Auxin responsive SAUR protein</fullName>
    </submittedName>
</protein>
<gene>
    <name evidence="2" type="ORF">Ccrd_001916</name>
</gene>